<keyword evidence="3" id="KW-1185">Reference proteome</keyword>
<dbReference type="PANTHER" id="PTHR41339">
    <property type="entry name" value="LIPL48"/>
    <property type="match status" value="1"/>
</dbReference>
<evidence type="ECO:0000256" key="1">
    <source>
        <dbReference type="SAM" id="SignalP"/>
    </source>
</evidence>
<proteinExistence type="predicted"/>
<dbReference type="EMBL" id="BAABCB010000007">
    <property type="protein sequence ID" value="GAA4241798.1"/>
    <property type="molecule type" value="Genomic_DNA"/>
</dbReference>
<sequence length="412" mass="43217">MNKNKMKTIKNLFFLLAFSLIAFNCSSDDDNNTDDGGDPNELILKTGILTEDETWTSNNIYLLNGKVVVNDGVTLTIEAGTIIKGAEGQESLASALVVDQGGKVIANGTASAPIIMTSELDNITFGQNTGTNLNQNDTGLWGGLIILGRAPISVSGDVETAQIEGIPATEPYGQYGGTDANDNSGVYKYISVRHGGITIGSDNEINGVTMGGVGNGTVIDHIEVVANQDDGFEWFGGTVNATNLITWGNGDDGLDADQAWSGSVNNALVIQGSESGSALELDGPEGSVATEDGYTMSNITLIGDPTTSSYIADCRDGLIANLNNILVYNFGTESTVRISGDDSHTEFANDRLTFSNWEIVLPTGVALADIIQADANQAKFTDNATAITETQATTGANTSVFGWTYTASQNAF</sequence>
<reference evidence="3" key="1">
    <citation type="journal article" date="2019" name="Int. J. Syst. Evol. Microbiol.">
        <title>The Global Catalogue of Microorganisms (GCM) 10K type strain sequencing project: providing services to taxonomists for standard genome sequencing and annotation.</title>
        <authorList>
            <consortium name="The Broad Institute Genomics Platform"/>
            <consortium name="The Broad Institute Genome Sequencing Center for Infectious Disease"/>
            <person name="Wu L."/>
            <person name="Ma J."/>
        </authorList>
    </citation>
    <scope>NUCLEOTIDE SEQUENCE [LARGE SCALE GENOMIC DNA]</scope>
    <source>
        <strain evidence="3">JCM 17633</strain>
    </source>
</reference>
<organism evidence="2 3">
    <name type="scientific">Winogradskyella damuponensis</name>
    <dbReference type="NCBI Taxonomy" id="943939"/>
    <lineage>
        <taxon>Bacteria</taxon>
        <taxon>Pseudomonadati</taxon>
        <taxon>Bacteroidota</taxon>
        <taxon>Flavobacteriia</taxon>
        <taxon>Flavobacteriales</taxon>
        <taxon>Flavobacteriaceae</taxon>
        <taxon>Winogradskyella</taxon>
    </lineage>
</organism>
<comment type="caution">
    <text evidence="2">The sequence shown here is derived from an EMBL/GenBank/DDBJ whole genome shotgun (WGS) entry which is preliminary data.</text>
</comment>
<accession>A0ABP8CPJ1</accession>
<evidence type="ECO:0008006" key="4">
    <source>
        <dbReference type="Google" id="ProtNLM"/>
    </source>
</evidence>
<feature type="chain" id="PRO_5046649484" description="T9SS C-terminal target domain-containing protein" evidence="1">
    <location>
        <begin position="23"/>
        <end position="412"/>
    </location>
</feature>
<evidence type="ECO:0000313" key="2">
    <source>
        <dbReference type="EMBL" id="GAA4241798.1"/>
    </source>
</evidence>
<protein>
    <recommendedName>
        <fullName evidence="4">T9SS C-terminal target domain-containing protein</fullName>
    </recommendedName>
</protein>
<keyword evidence="1" id="KW-0732">Signal</keyword>
<dbReference type="Proteomes" id="UP001501682">
    <property type="component" value="Unassembled WGS sequence"/>
</dbReference>
<feature type="signal peptide" evidence="1">
    <location>
        <begin position="1"/>
        <end position="22"/>
    </location>
</feature>
<dbReference type="PANTHER" id="PTHR41339:SF1">
    <property type="entry name" value="SECRETED PROTEIN"/>
    <property type="match status" value="1"/>
</dbReference>
<name>A0ABP8CPJ1_9FLAO</name>
<gene>
    <name evidence="2" type="ORF">GCM10022292_09610</name>
</gene>
<evidence type="ECO:0000313" key="3">
    <source>
        <dbReference type="Proteomes" id="UP001501682"/>
    </source>
</evidence>